<dbReference type="InterPro" id="IPR021109">
    <property type="entry name" value="Peptidase_aspartic_dom_sf"/>
</dbReference>
<evidence type="ECO:0008006" key="4">
    <source>
        <dbReference type="Google" id="ProtNLM"/>
    </source>
</evidence>
<dbReference type="Proteomes" id="UP000701853">
    <property type="component" value="Chromosome 3"/>
</dbReference>
<protein>
    <recommendedName>
        <fullName evidence="4">Retrotransposon gag domain-containing protein</fullName>
    </recommendedName>
</protein>
<gene>
    <name evidence="2" type="ORF">CXB51_005326</name>
</gene>
<feature type="compositionally biased region" description="Polar residues" evidence="1">
    <location>
        <begin position="174"/>
        <end position="197"/>
    </location>
</feature>
<accession>A0A8J6D8F4</accession>
<evidence type="ECO:0000313" key="2">
    <source>
        <dbReference type="EMBL" id="KAG8498951.1"/>
    </source>
</evidence>
<organism evidence="2 3">
    <name type="scientific">Gossypium anomalum</name>
    <dbReference type="NCBI Taxonomy" id="47600"/>
    <lineage>
        <taxon>Eukaryota</taxon>
        <taxon>Viridiplantae</taxon>
        <taxon>Streptophyta</taxon>
        <taxon>Embryophyta</taxon>
        <taxon>Tracheophyta</taxon>
        <taxon>Spermatophyta</taxon>
        <taxon>Magnoliopsida</taxon>
        <taxon>eudicotyledons</taxon>
        <taxon>Gunneridae</taxon>
        <taxon>Pentapetalae</taxon>
        <taxon>rosids</taxon>
        <taxon>malvids</taxon>
        <taxon>Malvales</taxon>
        <taxon>Malvaceae</taxon>
        <taxon>Malvoideae</taxon>
        <taxon>Gossypium</taxon>
    </lineage>
</organism>
<proteinExistence type="predicted"/>
<comment type="caution">
    <text evidence="2">The sequence shown here is derived from an EMBL/GenBank/DDBJ whole genome shotgun (WGS) entry which is preliminary data.</text>
</comment>
<evidence type="ECO:0000313" key="3">
    <source>
        <dbReference type="Proteomes" id="UP000701853"/>
    </source>
</evidence>
<feature type="region of interest" description="Disordered" evidence="1">
    <location>
        <begin position="153"/>
        <end position="201"/>
    </location>
</feature>
<reference evidence="2 3" key="1">
    <citation type="journal article" date="2021" name="bioRxiv">
        <title>The Gossypium anomalum genome as a resource for cotton improvement and evolutionary analysis of hybrid incompatibility.</title>
        <authorList>
            <person name="Grover C.E."/>
            <person name="Yuan D."/>
            <person name="Arick M.A."/>
            <person name="Miller E.R."/>
            <person name="Hu G."/>
            <person name="Peterson D.G."/>
            <person name="Wendel J.F."/>
            <person name="Udall J.A."/>
        </authorList>
    </citation>
    <scope>NUCLEOTIDE SEQUENCE [LARGE SCALE GENOMIC DNA]</scope>
    <source>
        <strain evidence="2">JFW-Udall</strain>
        <tissue evidence="2">Leaf</tissue>
    </source>
</reference>
<dbReference type="CDD" id="cd00303">
    <property type="entry name" value="retropepsin_like"/>
    <property type="match status" value="1"/>
</dbReference>
<dbReference type="EMBL" id="JAHUZN010000003">
    <property type="protein sequence ID" value="KAG8498951.1"/>
    <property type="molecule type" value="Genomic_DNA"/>
</dbReference>
<name>A0A8J6D8F4_9ROSI</name>
<evidence type="ECO:0000256" key="1">
    <source>
        <dbReference type="SAM" id="MobiDB-lite"/>
    </source>
</evidence>
<feature type="region of interest" description="Disordered" evidence="1">
    <location>
        <begin position="218"/>
        <end position="256"/>
    </location>
</feature>
<feature type="compositionally biased region" description="Polar residues" evidence="1">
    <location>
        <begin position="153"/>
        <end position="167"/>
    </location>
</feature>
<keyword evidence="3" id="KW-1185">Reference proteome</keyword>
<dbReference type="OrthoDB" id="10551727at2759"/>
<dbReference type="PANTHER" id="PTHR33067">
    <property type="entry name" value="RNA-DIRECTED DNA POLYMERASE-RELATED"/>
    <property type="match status" value="1"/>
</dbReference>
<dbReference type="AlphaFoldDB" id="A0A8J6D8F4"/>
<sequence length="519" mass="59782">MDLETLYDAWERYKDLLRRFPHHELPLWLQVQTFYDGVNPLTRKLIDAAAGGTINNKTSEYAYEFIEEMSLNNYQWQVMRTKPMKTTGVYNIDSVTMLSNQVEHLNKKIDGLLGFMQVHPVMRCDSSGRGVHTEYPPFNPTTKEEQVNYMGNNNFRSQNNPYSNTYNAGWKNHPNFSWGGQQNQRPKNPQGFQQPPYQQEKKSNLEEMLSKFISVLLSNTEPNPREQLNGIDAQERRVETEPKPRQENVKNKSDSEMPNAMKFLRELLPNKRKLDESSHVELNAVCLAILKNKLPNKLKDPGSFTIPYLIGSLSVNNALADLGAIRFPKGIIEDVLVKIDKFIYPVDFVVLDMDKDNEVSLILGRPFLATARTIINVGIGELTLRAGDDVVTLQAGDSVKTSKTQDNAIEPVDDKTNIQSSLQEPLRSKTTETVHYYHEENKDIHEERRLQIEELDEWREYKSRAHDKLKLRQNKSDTSPNQLKVGDKVLLDATDPHIVTPHQIRRSLLRYSVFFHMAQ</sequence>
<dbReference type="Gene3D" id="2.40.70.10">
    <property type="entry name" value="Acid Proteases"/>
    <property type="match status" value="1"/>
</dbReference>
<dbReference type="PANTHER" id="PTHR33067:SF35">
    <property type="entry name" value="ASPARTIC PEPTIDASE DDI1-TYPE DOMAIN-CONTAINING PROTEIN"/>
    <property type="match status" value="1"/>
</dbReference>
<feature type="compositionally biased region" description="Basic and acidic residues" evidence="1">
    <location>
        <begin position="233"/>
        <end position="255"/>
    </location>
</feature>